<dbReference type="EMBL" id="CAMXCT020001737">
    <property type="protein sequence ID" value="CAL1146026.1"/>
    <property type="molecule type" value="Genomic_DNA"/>
</dbReference>
<gene>
    <name evidence="2" type="ORF">C1SCF055_LOCUS19465</name>
</gene>
<organism evidence="2">
    <name type="scientific">Cladocopium goreaui</name>
    <dbReference type="NCBI Taxonomy" id="2562237"/>
    <lineage>
        <taxon>Eukaryota</taxon>
        <taxon>Sar</taxon>
        <taxon>Alveolata</taxon>
        <taxon>Dinophyceae</taxon>
        <taxon>Suessiales</taxon>
        <taxon>Symbiodiniaceae</taxon>
        <taxon>Cladocopium</taxon>
    </lineage>
</organism>
<evidence type="ECO:0000313" key="4">
    <source>
        <dbReference type="Proteomes" id="UP001152797"/>
    </source>
</evidence>
<dbReference type="AlphaFoldDB" id="A0A9P1CM04"/>
<sequence>MNLIMSIWSRAVESESDVSVRSFADDATVAVERSDPSIAVAQLQKAISVTEGFTTLSGQNPNVGKRHVWSTSRKGRKALCAREMEGLDFFPVEGVASSSEVPRLHPDMIQWNPPEQEQPWRPPVQAGASTSSQRRGQVTATERGRLALGVVRAEGHAGPLTSRGSAPSVASDGSWSVAGSANVKGSLASNAGIPKNDHIDADRVVARATGMAGRSTSSCTSSSASKEVNQAEGYRVDPMLPTLEEPFVNSAFPKGSTVLMRPKPQPSRWADGPTISIREGETSRTAMLRALQARPQNLWMRRDEEDHNKAAESESEITDGSYSVMSSEESMPPSDPKLFFDEVYDV</sequence>
<keyword evidence="4" id="KW-1185">Reference proteome</keyword>
<proteinExistence type="predicted"/>
<dbReference type="EMBL" id="CAMXCT030001737">
    <property type="protein sequence ID" value="CAL4779963.1"/>
    <property type="molecule type" value="Genomic_DNA"/>
</dbReference>
<comment type="caution">
    <text evidence="2">The sequence shown here is derived from an EMBL/GenBank/DDBJ whole genome shotgun (WGS) entry which is preliminary data.</text>
</comment>
<reference evidence="3 4" key="2">
    <citation type="submission" date="2024-05" db="EMBL/GenBank/DDBJ databases">
        <authorList>
            <person name="Chen Y."/>
            <person name="Shah S."/>
            <person name="Dougan E. K."/>
            <person name="Thang M."/>
            <person name="Chan C."/>
        </authorList>
    </citation>
    <scope>NUCLEOTIDE SEQUENCE [LARGE SCALE GENOMIC DNA]</scope>
</reference>
<accession>A0A9P1CM04</accession>
<evidence type="ECO:0000313" key="3">
    <source>
        <dbReference type="EMBL" id="CAL4779963.1"/>
    </source>
</evidence>
<feature type="compositionally biased region" description="Basic and acidic residues" evidence="1">
    <location>
        <begin position="301"/>
        <end position="312"/>
    </location>
</feature>
<evidence type="ECO:0000313" key="2">
    <source>
        <dbReference type="EMBL" id="CAI3992651.1"/>
    </source>
</evidence>
<reference evidence="2" key="1">
    <citation type="submission" date="2022-10" db="EMBL/GenBank/DDBJ databases">
        <authorList>
            <person name="Chen Y."/>
            <person name="Dougan E. K."/>
            <person name="Chan C."/>
            <person name="Rhodes N."/>
            <person name="Thang M."/>
        </authorList>
    </citation>
    <scope>NUCLEOTIDE SEQUENCE</scope>
</reference>
<dbReference type="Proteomes" id="UP001152797">
    <property type="component" value="Unassembled WGS sequence"/>
</dbReference>
<feature type="region of interest" description="Disordered" evidence="1">
    <location>
        <begin position="301"/>
        <end position="337"/>
    </location>
</feature>
<feature type="compositionally biased region" description="Polar residues" evidence="1">
    <location>
        <begin position="127"/>
        <end position="140"/>
    </location>
</feature>
<feature type="region of interest" description="Disordered" evidence="1">
    <location>
        <begin position="112"/>
        <end position="151"/>
    </location>
</feature>
<feature type="compositionally biased region" description="Low complexity" evidence="1">
    <location>
        <begin position="321"/>
        <end position="332"/>
    </location>
</feature>
<evidence type="ECO:0000256" key="1">
    <source>
        <dbReference type="SAM" id="MobiDB-lite"/>
    </source>
</evidence>
<dbReference type="EMBL" id="CAMXCT010001737">
    <property type="protein sequence ID" value="CAI3992651.1"/>
    <property type="molecule type" value="Genomic_DNA"/>
</dbReference>
<name>A0A9P1CM04_9DINO</name>
<protein>
    <submittedName>
        <fullName evidence="3">Retrovirus-related Pol polyprotein from type-2 retrotransposable element R2DM</fullName>
    </submittedName>
</protein>